<evidence type="ECO:0000313" key="1">
    <source>
        <dbReference type="EMBL" id="CAK7355452.1"/>
    </source>
</evidence>
<keyword evidence="2" id="KW-1185">Reference proteome</keyword>
<comment type="caution">
    <text evidence="1">The sequence shown here is derived from an EMBL/GenBank/DDBJ whole genome shotgun (WGS) entry which is preliminary data.</text>
</comment>
<reference evidence="1 2" key="1">
    <citation type="submission" date="2024-01" db="EMBL/GenBank/DDBJ databases">
        <authorList>
            <person name="Waweru B."/>
        </authorList>
    </citation>
    <scope>NUCLEOTIDE SEQUENCE [LARGE SCALE GENOMIC DNA]</scope>
</reference>
<sequence>FKFIMYNDSEMGKLVVDKYVKSIVLVEKMTYFAFHFIDKSNILIDFSTFTKMVDYHETNLDPSSPSSNNLDKSNLGENDIISKAFKRVSD</sequence>
<proteinExistence type="predicted"/>
<organism evidence="1 2">
    <name type="scientific">Dovyalis caffra</name>
    <dbReference type="NCBI Taxonomy" id="77055"/>
    <lineage>
        <taxon>Eukaryota</taxon>
        <taxon>Viridiplantae</taxon>
        <taxon>Streptophyta</taxon>
        <taxon>Embryophyta</taxon>
        <taxon>Tracheophyta</taxon>
        <taxon>Spermatophyta</taxon>
        <taxon>Magnoliopsida</taxon>
        <taxon>eudicotyledons</taxon>
        <taxon>Gunneridae</taxon>
        <taxon>Pentapetalae</taxon>
        <taxon>rosids</taxon>
        <taxon>fabids</taxon>
        <taxon>Malpighiales</taxon>
        <taxon>Salicaceae</taxon>
        <taxon>Flacourtieae</taxon>
        <taxon>Dovyalis</taxon>
    </lineage>
</organism>
<dbReference type="EMBL" id="CAWUPB010001195">
    <property type="protein sequence ID" value="CAK7355452.1"/>
    <property type="molecule type" value="Genomic_DNA"/>
</dbReference>
<dbReference type="AlphaFoldDB" id="A0AAV1SQY2"/>
<evidence type="ECO:0000313" key="2">
    <source>
        <dbReference type="Proteomes" id="UP001314170"/>
    </source>
</evidence>
<protein>
    <submittedName>
        <fullName evidence="1">Uncharacterized protein</fullName>
    </submittedName>
</protein>
<name>A0AAV1SQY2_9ROSI</name>
<feature type="non-terminal residue" evidence="1">
    <location>
        <position position="1"/>
    </location>
</feature>
<accession>A0AAV1SQY2</accession>
<feature type="non-terminal residue" evidence="1">
    <location>
        <position position="90"/>
    </location>
</feature>
<gene>
    <name evidence="1" type="ORF">DCAF_LOCUS25712</name>
</gene>
<dbReference type="Proteomes" id="UP001314170">
    <property type="component" value="Unassembled WGS sequence"/>
</dbReference>